<evidence type="ECO:0000313" key="1">
    <source>
        <dbReference type="EMBL" id="QHU28548.1"/>
    </source>
</evidence>
<sequence length="118" mass="13522">MANTYLLTVEPFLDTCSENYRNIISINLPPRGPLGKYVVQVRRRRLSHFQCNEGGGCLLALLSFDRFNLMRPDEMGDLTSFLLANGYTIDTSLTNMMNESPIKMNNKTILFFITYTKN</sequence>
<protein>
    <submittedName>
        <fullName evidence="1">Uncharacterized protein</fullName>
    </submittedName>
</protein>
<dbReference type="AlphaFoldDB" id="A0A6C0LFF7"/>
<dbReference type="EMBL" id="MN740472">
    <property type="protein sequence ID" value="QHU28548.1"/>
    <property type="molecule type" value="Genomic_DNA"/>
</dbReference>
<name>A0A6C0LFF7_9ZZZZ</name>
<organism evidence="1">
    <name type="scientific">viral metagenome</name>
    <dbReference type="NCBI Taxonomy" id="1070528"/>
    <lineage>
        <taxon>unclassified sequences</taxon>
        <taxon>metagenomes</taxon>
        <taxon>organismal metagenomes</taxon>
    </lineage>
</organism>
<proteinExistence type="predicted"/>
<reference evidence="1" key="1">
    <citation type="journal article" date="2020" name="Nature">
        <title>Giant virus diversity and host interactions through global metagenomics.</title>
        <authorList>
            <person name="Schulz F."/>
            <person name="Roux S."/>
            <person name="Paez-Espino D."/>
            <person name="Jungbluth S."/>
            <person name="Walsh D.A."/>
            <person name="Denef V.J."/>
            <person name="McMahon K.D."/>
            <person name="Konstantinidis K.T."/>
            <person name="Eloe-Fadrosh E.A."/>
            <person name="Kyrpides N.C."/>
            <person name="Woyke T."/>
        </authorList>
    </citation>
    <scope>NUCLEOTIDE SEQUENCE</scope>
    <source>
        <strain evidence="1">GVMAG-M-3300027770-73</strain>
    </source>
</reference>
<accession>A0A6C0LFF7</accession>